<dbReference type="RefSeq" id="XP_043132923.1">
    <property type="nucleotide sequence ID" value="XM_043276413.1"/>
</dbReference>
<dbReference type="Proteomes" id="UP000637239">
    <property type="component" value="Chromosome 1"/>
</dbReference>
<evidence type="ECO:0000313" key="1">
    <source>
        <dbReference type="EMBL" id="BCR84401.1"/>
    </source>
</evidence>
<dbReference type="EMBL" id="AP024416">
    <property type="protein sequence ID" value="BCR84401.1"/>
    <property type="molecule type" value="Genomic_DNA"/>
</dbReference>
<dbReference type="KEGG" id="ache:ACHE_11803S"/>
<gene>
    <name evidence="1" type="ORF">ACHE_11803S</name>
</gene>
<protein>
    <submittedName>
        <fullName evidence="1">Uncharacterized protein</fullName>
    </submittedName>
</protein>
<keyword evidence="2" id="KW-1185">Reference proteome</keyword>
<name>A0A7R7VGR6_ASPCH</name>
<dbReference type="GeneID" id="66978760"/>
<organism evidence="1 2">
    <name type="scientific">Aspergillus chevalieri</name>
    <name type="common">Eurotium chevalieri</name>
    <dbReference type="NCBI Taxonomy" id="182096"/>
    <lineage>
        <taxon>Eukaryota</taxon>
        <taxon>Fungi</taxon>
        <taxon>Dikarya</taxon>
        <taxon>Ascomycota</taxon>
        <taxon>Pezizomycotina</taxon>
        <taxon>Eurotiomycetes</taxon>
        <taxon>Eurotiomycetidae</taxon>
        <taxon>Eurotiales</taxon>
        <taxon>Aspergillaceae</taxon>
        <taxon>Aspergillus</taxon>
        <taxon>Aspergillus subgen. Aspergillus</taxon>
    </lineage>
</organism>
<proteinExistence type="predicted"/>
<accession>A0A7R7VGR6</accession>
<reference evidence="1" key="1">
    <citation type="submission" date="2021-01" db="EMBL/GenBank/DDBJ databases">
        <authorList>
            <consortium name="Aspergillus chevalieri M1 genome sequencing consortium"/>
            <person name="Kazuki M."/>
            <person name="Futagami T."/>
        </authorList>
    </citation>
    <scope>NUCLEOTIDE SEQUENCE</scope>
    <source>
        <strain evidence="1">M1</strain>
    </source>
</reference>
<dbReference type="AlphaFoldDB" id="A0A7R7VGR6"/>
<reference evidence="1" key="2">
    <citation type="submission" date="2021-02" db="EMBL/GenBank/DDBJ databases">
        <title>Aspergillus chevalieri M1 genome sequence.</title>
        <authorList>
            <person name="Kadooka C."/>
            <person name="Mori K."/>
            <person name="Futagami T."/>
        </authorList>
    </citation>
    <scope>NUCLEOTIDE SEQUENCE</scope>
    <source>
        <strain evidence="1">M1</strain>
    </source>
</reference>
<evidence type="ECO:0000313" key="2">
    <source>
        <dbReference type="Proteomes" id="UP000637239"/>
    </source>
</evidence>
<sequence length="65" mass="7150">MDYRTREIAGSPDARKRAPLPMAMASGWDASILGLFCDCEFAVLASEFRVQGRVGLDADAEDRSR</sequence>